<dbReference type="Pfam" id="PF14111">
    <property type="entry name" value="DUF4283"/>
    <property type="match status" value="1"/>
</dbReference>
<organism evidence="2 3">
    <name type="scientific">Mucuna pruriens</name>
    <name type="common">Velvet bean</name>
    <name type="synonym">Dolichos pruriens</name>
    <dbReference type="NCBI Taxonomy" id="157652"/>
    <lineage>
        <taxon>Eukaryota</taxon>
        <taxon>Viridiplantae</taxon>
        <taxon>Streptophyta</taxon>
        <taxon>Embryophyta</taxon>
        <taxon>Tracheophyta</taxon>
        <taxon>Spermatophyta</taxon>
        <taxon>Magnoliopsida</taxon>
        <taxon>eudicotyledons</taxon>
        <taxon>Gunneridae</taxon>
        <taxon>Pentapetalae</taxon>
        <taxon>rosids</taxon>
        <taxon>fabids</taxon>
        <taxon>Fabales</taxon>
        <taxon>Fabaceae</taxon>
        <taxon>Papilionoideae</taxon>
        <taxon>50 kb inversion clade</taxon>
        <taxon>NPAAA clade</taxon>
        <taxon>indigoferoid/millettioid clade</taxon>
        <taxon>Phaseoleae</taxon>
        <taxon>Mucuna</taxon>
    </lineage>
</organism>
<dbReference type="InterPro" id="IPR025558">
    <property type="entry name" value="DUF4283"/>
</dbReference>
<evidence type="ECO:0000259" key="1">
    <source>
        <dbReference type="Pfam" id="PF14111"/>
    </source>
</evidence>
<dbReference type="OrthoDB" id="993965at2759"/>
<dbReference type="Proteomes" id="UP000257109">
    <property type="component" value="Unassembled WGS sequence"/>
</dbReference>
<feature type="domain" description="DUF4283" evidence="1">
    <location>
        <begin position="52"/>
        <end position="94"/>
    </location>
</feature>
<gene>
    <name evidence="2" type="ORF">CR513_08381</name>
</gene>
<evidence type="ECO:0000313" key="2">
    <source>
        <dbReference type="EMBL" id="RDY07503.1"/>
    </source>
</evidence>
<feature type="non-terminal residue" evidence="2">
    <location>
        <position position="1"/>
    </location>
</feature>
<comment type="caution">
    <text evidence="2">The sequence shown here is derived from an EMBL/GenBank/DDBJ whole genome shotgun (WGS) entry which is preliminary data.</text>
</comment>
<keyword evidence="3" id="KW-1185">Reference proteome</keyword>
<dbReference type="EMBL" id="QJKJ01001454">
    <property type="protein sequence ID" value="RDY07503.1"/>
    <property type="molecule type" value="Genomic_DNA"/>
</dbReference>
<dbReference type="AlphaFoldDB" id="A0A371HXQ3"/>
<reference evidence="2" key="1">
    <citation type="submission" date="2018-05" db="EMBL/GenBank/DDBJ databases">
        <title>Draft genome of Mucuna pruriens seed.</title>
        <authorList>
            <person name="Nnadi N.E."/>
            <person name="Vos R."/>
            <person name="Hasami M.H."/>
            <person name="Devisetty U.K."/>
            <person name="Aguiy J.C."/>
        </authorList>
    </citation>
    <scope>NUCLEOTIDE SEQUENCE [LARGE SCALE GENOMIC DNA]</scope>
    <source>
        <strain evidence="2">JCA_2017</strain>
    </source>
</reference>
<proteinExistence type="predicted"/>
<sequence>MKESVDLCLLQGVSKEIDGCDMKCKDGLMVPLSNKELLSWATPWKNALILNNRKIYIIDLHDDYYQVVFSSEEDYKFALYKTPWMVVDHYLIVQ</sequence>
<protein>
    <recommendedName>
        <fullName evidence="1">DUF4283 domain-containing protein</fullName>
    </recommendedName>
</protein>
<name>A0A371HXQ3_MUCPR</name>
<accession>A0A371HXQ3</accession>
<evidence type="ECO:0000313" key="3">
    <source>
        <dbReference type="Proteomes" id="UP000257109"/>
    </source>
</evidence>